<dbReference type="GO" id="GO:0004029">
    <property type="term" value="F:aldehyde dehydrogenase (NAD+) activity"/>
    <property type="evidence" value="ECO:0007669"/>
    <property type="project" value="TreeGrafter"/>
</dbReference>
<dbReference type="GO" id="GO:0005737">
    <property type="term" value="C:cytoplasm"/>
    <property type="evidence" value="ECO:0007669"/>
    <property type="project" value="TreeGrafter"/>
</dbReference>
<dbReference type="Proteomes" id="UP000076744">
    <property type="component" value="Unassembled WGS sequence"/>
</dbReference>
<accession>A0A168CG93</accession>
<dbReference type="EMBL" id="AZHB01000003">
    <property type="protein sequence ID" value="OAA71337.1"/>
    <property type="molecule type" value="Genomic_DNA"/>
</dbReference>
<evidence type="ECO:0000259" key="1">
    <source>
        <dbReference type="Pfam" id="PF01370"/>
    </source>
</evidence>
<feature type="domain" description="NAD-dependent epimerase/dehydratase" evidence="1">
    <location>
        <begin position="3"/>
        <end position="216"/>
    </location>
</feature>
<dbReference type="SUPFAM" id="SSF51735">
    <property type="entry name" value="NAD(P)-binding Rossmann-fold domains"/>
    <property type="match status" value="1"/>
</dbReference>
<sequence>MRVFVTGSTGFVGTAVVQELLSHGHTVLGLTRSDAGIEQLTRQGAEPLRGIIEDLDLLSQAASACDAVIHLAFVHDFTRFAECCAKDRAAITAIGEALASASPPRALVITSGTMMLAQGRLGHEDDIVDGSDDIATTRAASETVCLDFVRRGVRASVVRLPPTTHGNGSSGFTGMLVQNALRTGVAAYVGDGKNRWSAGNVADAARVYRLAVERAAPGSIFHAIAEEGVPVKDIVTRVGEELGVPVKSIPADQAQEHFEWFLFGIMADNPASSKKTREELGWMPSHGTVLDSVKGTVEWAKAKAASA</sequence>
<dbReference type="Gene3D" id="3.40.50.720">
    <property type="entry name" value="NAD(P)-binding Rossmann-like Domain"/>
    <property type="match status" value="1"/>
</dbReference>
<keyword evidence="3" id="KW-1185">Reference proteome</keyword>
<dbReference type="OrthoDB" id="10262413at2759"/>
<dbReference type="InterPro" id="IPR036291">
    <property type="entry name" value="NAD(P)-bd_dom_sf"/>
</dbReference>
<name>A0A168CG93_CORFA</name>
<dbReference type="InterPro" id="IPR051783">
    <property type="entry name" value="NAD(P)-dependent_oxidoreduct"/>
</dbReference>
<organism evidence="2 3">
    <name type="scientific">Cordyceps fumosorosea (strain ARSEF 2679)</name>
    <name type="common">Isaria fumosorosea</name>
    <dbReference type="NCBI Taxonomy" id="1081104"/>
    <lineage>
        <taxon>Eukaryota</taxon>
        <taxon>Fungi</taxon>
        <taxon>Dikarya</taxon>
        <taxon>Ascomycota</taxon>
        <taxon>Pezizomycotina</taxon>
        <taxon>Sordariomycetes</taxon>
        <taxon>Hypocreomycetidae</taxon>
        <taxon>Hypocreales</taxon>
        <taxon>Cordycipitaceae</taxon>
        <taxon>Cordyceps</taxon>
    </lineage>
</organism>
<dbReference type="STRING" id="1081104.A0A168CG93"/>
<protein>
    <submittedName>
        <fullName evidence="2">Oxidoreductase</fullName>
    </submittedName>
</protein>
<proteinExistence type="predicted"/>
<comment type="caution">
    <text evidence="2">The sequence shown here is derived from an EMBL/GenBank/DDBJ whole genome shotgun (WGS) entry which is preliminary data.</text>
</comment>
<dbReference type="AlphaFoldDB" id="A0A168CG93"/>
<dbReference type="GeneID" id="30018180"/>
<dbReference type="PANTHER" id="PTHR48079:SF9">
    <property type="entry name" value="PUTATIVE-RELATED"/>
    <property type="match status" value="1"/>
</dbReference>
<gene>
    <name evidence="2" type="ORF">ISF_01888</name>
</gene>
<evidence type="ECO:0000313" key="2">
    <source>
        <dbReference type="EMBL" id="OAA71337.1"/>
    </source>
</evidence>
<reference evidence="2 3" key="1">
    <citation type="journal article" date="2016" name="Genome Biol. Evol.">
        <title>Divergent and convergent evolution of fungal pathogenicity.</title>
        <authorList>
            <person name="Shang Y."/>
            <person name="Xiao G."/>
            <person name="Zheng P."/>
            <person name="Cen K."/>
            <person name="Zhan S."/>
            <person name="Wang C."/>
        </authorList>
    </citation>
    <scope>NUCLEOTIDE SEQUENCE [LARGE SCALE GENOMIC DNA]</scope>
    <source>
        <strain evidence="2 3">ARSEF 2679</strain>
    </source>
</reference>
<dbReference type="CDD" id="cd05262">
    <property type="entry name" value="SDR_a7"/>
    <property type="match status" value="1"/>
</dbReference>
<dbReference type="InterPro" id="IPR001509">
    <property type="entry name" value="Epimerase_deHydtase"/>
</dbReference>
<evidence type="ECO:0000313" key="3">
    <source>
        <dbReference type="Proteomes" id="UP000076744"/>
    </source>
</evidence>
<dbReference type="PANTHER" id="PTHR48079">
    <property type="entry name" value="PROTEIN YEEZ"/>
    <property type="match status" value="1"/>
</dbReference>
<dbReference type="RefSeq" id="XP_018707218.1">
    <property type="nucleotide sequence ID" value="XM_018845495.1"/>
</dbReference>
<dbReference type="Pfam" id="PF01370">
    <property type="entry name" value="Epimerase"/>
    <property type="match status" value="1"/>
</dbReference>